<accession>A0ABP0N7L6</accession>
<comment type="caution">
    <text evidence="2">The sequence shown here is derived from an EMBL/GenBank/DDBJ whole genome shotgun (WGS) entry which is preliminary data.</text>
</comment>
<evidence type="ECO:0000313" key="3">
    <source>
        <dbReference type="Proteomes" id="UP001642484"/>
    </source>
</evidence>
<reference evidence="2 3" key="1">
    <citation type="submission" date="2024-02" db="EMBL/GenBank/DDBJ databases">
        <authorList>
            <person name="Chen Y."/>
            <person name="Shah S."/>
            <person name="Dougan E. K."/>
            <person name="Thang M."/>
            <person name="Chan C."/>
        </authorList>
    </citation>
    <scope>NUCLEOTIDE SEQUENCE [LARGE SCALE GENOMIC DNA]</scope>
</reference>
<sequence>MGAAASIKPKESKDLDEMRSYLKLPPQRSYRVVSLEDEVVREVAARIAEKKQRSYRVTSLDLEVLGTQFQLEIESDSNSPCSPKVSMSPSQWSTTSDFPDTTCQS</sequence>
<proteinExistence type="predicted"/>
<gene>
    <name evidence="2" type="ORF">CCMP2556_LOCUS29040</name>
</gene>
<dbReference type="EMBL" id="CAXAMN010021374">
    <property type="protein sequence ID" value="CAK9058907.1"/>
    <property type="molecule type" value="Genomic_DNA"/>
</dbReference>
<dbReference type="Proteomes" id="UP001642484">
    <property type="component" value="Unassembled WGS sequence"/>
</dbReference>
<protein>
    <submittedName>
        <fullName evidence="2">Uncharacterized protein</fullName>
    </submittedName>
</protein>
<keyword evidence="3" id="KW-1185">Reference proteome</keyword>
<evidence type="ECO:0000313" key="2">
    <source>
        <dbReference type="EMBL" id="CAK9058907.1"/>
    </source>
</evidence>
<evidence type="ECO:0000256" key="1">
    <source>
        <dbReference type="SAM" id="MobiDB-lite"/>
    </source>
</evidence>
<feature type="region of interest" description="Disordered" evidence="1">
    <location>
        <begin position="74"/>
        <end position="105"/>
    </location>
</feature>
<feature type="compositionally biased region" description="Polar residues" evidence="1">
    <location>
        <begin position="76"/>
        <end position="105"/>
    </location>
</feature>
<organism evidence="2 3">
    <name type="scientific">Durusdinium trenchii</name>
    <dbReference type="NCBI Taxonomy" id="1381693"/>
    <lineage>
        <taxon>Eukaryota</taxon>
        <taxon>Sar</taxon>
        <taxon>Alveolata</taxon>
        <taxon>Dinophyceae</taxon>
        <taxon>Suessiales</taxon>
        <taxon>Symbiodiniaceae</taxon>
        <taxon>Durusdinium</taxon>
    </lineage>
</organism>
<name>A0ABP0N7L6_9DINO</name>